<sequence length="206" mass="24493">MFVKEKNIKKQKKRKILEKAFELFRKNGYMDTKVEDITKALGISKGSFYTYFKTKEELLCELLESKKKSEMEKYSKVKIDENPKKTLENFIKERFKSILELLNNVDIGIMNSFTQNTNVGKFHEEMTKFFKSFIKENVLLRYESNREYDIEIISDFIISAINNYLIKKIVYKKEYTFSSKGEFDGIVEDNQKLINEIVKFIDNALK</sequence>
<dbReference type="PANTHER" id="PTHR43479">
    <property type="entry name" value="ACREF/ENVCD OPERON REPRESSOR-RELATED"/>
    <property type="match status" value="1"/>
</dbReference>
<evidence type="ECO:0000313" key="5">
    <source>
        <dbReference type="Proteomes" id="UP000070483"/>
    </source>
</evidence>
<reference evidence="5" key="1">
    <citation type="submission" date="2016-01" db="EMBL/GenBank/DDBJ databases">
        <authorList>
            <person name="Mitreva M."/>
            <person name="Pepin K.H."/>
            <person name="Mihindukulasuriya K.A."/>
            <person name="Fulton R."/>
            <person name="Fronick C."/>
            <person name="O'Laughlin M."/>
            <person name="Miner T."/>
            <person name="Herter B."/>
            <person name="Rosa B.A."/>
            <person name="Cordes M."/>
            <person name="Tomlinson C."/>
            <person name="Wollam A."/>
            <person name="Palsikar V.B."/>
            <person name="Mardis E.R."/>
            <person name="Wilson R.K."/>
        </authorList>
    </citation>
    <scope>NUCLEOTIDE SEQUENCE [LARGE SCALE GENOMIC DNA]</scope>
    <source>
        <strain evidence="5">KA00185</strain>
    </source>
</reference>
<dbReference type="PATRIC" id="fig|157687.3.peg.1428"/>
<feature type="DNA-binding region" description="H-T-H motif" evidence="2">
    <location>
        <begin position="33"/>
        <end position="52"/>
    </location>
</feature>
<evidence type="ECO:0000256" key="2">
    <source>
        <dbReference type="PROSITE-ProRule" id="PRU00335"/>
    </source>
</evidence>
<dbReference type="AlphaFoldDB" id="A0A134A9F7"/>
<dbReference type="Gene3D" id="1.10.357.10">
    <property type="entry name" value="Tetracycline Repressor, domain 2"/>
    <property type="match status" value="1"/>
</dbReference>
<dbReference type="OrthoDB" id="9812993at2"/>
<dbReference type="InterPro" id="IPR050624">
    <property type="entry name" value="HTH-type_Tx_Regulator"/>
</dbReference>
<dbReference type="PANTHER" id="PTHR43479:SF11">
    <property type="entry name" value="ACREF_ENVCD OPERON REPRESSOR-RELATED"/>
    <property type="match status" value="1"/>
</dbReference>
<protein>
    <submittedName>
        <fullName evidence="4">Transcriptional regulator, TetR family</fullName>
    </submittedName>
</protein>
<dbReference type="InterPro" id="IPR001647">
    <property type="entry name" value="HTH_TetR"/>
</dbReference>
<proteinExistence type="predicted"/>
<dbReference type="SUPFAM" id="SSF46689">
    <property type="entry name" value="Homeodomain-like"/>
    <property type="match status" value="1"/>
</dbReference>
<dbReference type="Proteomes" id="UP000070483">
    <property type="component" value="Unassembled WGS sequence"/>
</dbReference>
<evidence type="ECO:0000313" key="4">
    <source>
        <dbReference type="EMBL" id="KXB64363.1"/>
    </source>
</evidence>
<keyword evidence="1 2" id="KW-0238">DNA-binding</keyword>
<dbReference type="STRING" id="157687.HMPREF3180_01434"/>
<comment type="caution">
    <text evidence="4">The sequence shown here is derived from an EMBL/GenBank/DDBJ whole genome shotgun (WGS) entry which is preliminary data.</text>
</comment>
<dbReference type="Pfam" id="PF00440">
    <property type="entry name" value="TetR_N"/>
    <property type="match status" value="1"/>
</dbReference>
<organism evidence="4 5">
    <name type="scientific">Leptotrichia wadei</name>
    <dbReference type="NCBI Taxonomy" id="157687"/>
    <lineage>
        <taxon>Bacteria</taxon>
        <taxon>Fusobacteriati</taxon>
        <taxon>Fusobacteriota</taxon>
        <taxon>Fusobacteriia</taxon>
        <taxon>Fusobacteriales</taxon>
        <taxon>Leptotrichiaceae</taxon>
        <taxon>Leptotrichia</taxon>
    </lineage>
</organism>
<dbReference type="PROSITE" id="PS50977">
    <property type="entry name" value="HTH_TETR_2"/>
    <property type="match status" value="1"/>
</dbReference>
<dbReference type="GO" id="GO:0003677">
    <property type="term" value="F:DNA binding"/>
    <property type="evidence" value="ECO:0007669"/>
    <property type="project" value="UniProtKB-UniRule"/>
</dbReference>
<feature type="domain" description="HTH tetR-type" evidence="3">
    <location>
        <begin position="10"/>
        <end position="70"/>
    </location>
</feature>
<dbReference type="InterPro" id="IPR009057">
    <property type="entry name" value="Homeodomain-like_sf"/>
</dbReference>
<name>A0A134A9F7_9FUSO</name>
<keyword evidence="5" id="KW-1185">Reference proteome</keyword>
<accession>A0A134A9F7</accession>
<evidence type="ECO:0000259" key="3">
    <source>
        <dbReference type="PROSITE" id="PS50977"/>
    </source>
</evidence>
<dbReference type="EMBL" id="LSDD01000102">
    <property type="protein sequence ID" value="KXB64363.1"/>
    <property type="molecule type" value="Genomic_DNA"/>
</dbReference>
<evidence type="ECO:0000256" key="1">
    <source>
        <dbReference type="ARBA" id="ARBA00023125"/>
    </source>
</evidence>
<dbReference type="PRINTS" id="PR00455">
    <property type="entry name" value="HTHTETR"/>
</dbReference>
<gene>
    <name evidence="4" type="ORF">HMPREF3180_01434</name>
</gene>